<evidence type="ECO:0000313" key="13">
    <source>
        <dbReference type="Proteomes" id="UP000232323"/>
    </source>
</evidence>
<evidence type="ECO:0000256" key="1">
    <source>
        <dbReference type="ARBA" id="ARBA00000900"/>
    </source>
</evidence>
<evidence type="ECO:0000256" key="5">
    <source>
        <dbReference type="ARBA" id="ARBA00007434"/>
    </source>
</evidence>
<organism evidence="12 13">
    <name type="scientific">Chlamydomonas eustigma</name>
    <dbReference type="NCBI Taxonomy" id="1157962"/>
    <lineage>
        <taxon>Eukaryota</taxon>
        <taxon>Viridiplantae</taxon>
        <taxon>Chlorophyta</taxon>
        <taxon>core chlorophytes</taxon>
        <taxon>Chlorophyceae</taxon>
        <taxon>CS clade</taxon>
        <taxon>Chlamydomonadales</taxon>
        <taxon>Chlamydomonadaceae</taxon>
        <taxon>Chlamydomonas</taxon>
    </lineage>
</organism>
<dbReference type="SUPFAM" id="SSF57850">
    <property type="entry name" value="RING/U-box"/>
    <property type="match status" value="1"/>
</dbReference>
<evidence type="ECO:0000256" key="7">
    <source>
        <dbReference type="ARBA" id="ARBA00022490"/>
    </source>
</evidence>
<sequence length="1018" mass="114425">MDVQSDSLIERVFAVTLRHNRENLSSDPPVLHLAQLSKELEADGVAIFMNGELLDRILVSRLIESPPSKYPLSPLQYLLGCHARASNELRTKAVSESPILSSIVLTSKELIVSYAGLALQGVIPQEQDAEQRGSLQLLDSLDAKDMPAQGIVPMPHGFIDEFGARHENDGLEEWITPIVKELARRVRSTSPLGNYAAPLSIVAMLCRCEPIARVLVKIREWLPNLKDVTGRGIELPGSSWLGPCFSVSSIPDELNNSQPSVLQQCFSNIDARRQGDIAQSLSALRMACKHVQNELNGIVKLLLGKSTRESMIQWLASTIEGNEERGKMVMDPMKAASHGFFINLNAVLLRLCGPFMDPSNPNFWKRVDVRFVTMNSRLSFTSDTKLAMSEQEEASWREAVQSASGAASTTGSLSTGPEYHFICECFFLTAKALHLGVVKIANDFQNLGRSIHHHQQDVEGMEAEAPNVPPGSRREMELRIMIPRYKEALSKLKALSITSQGVLADPDLMSEVLAFYRLMASWMICTASPQSNGNLSNIQLPLPTPPPKEFACLPEFFVEDMTDLLLHTSRYNPQLLSSSRMDEIMLFLVVFMGSPAYVKSSHLRSKMSEVLHVWLPQEDDMASSSGRPMSARRMNPRSQVGSSLQSLFQGHPMVLEHMVPTLLRLYVDVEFTDQHNQFYQKFSLRQGIAEVLQYLWNQPSHREVWRKYALREGHGTGEYVRFCNMLISDSIYLLDDSLKKLQDIKEKENIMGDPIRWLALSSQEQNEMRQSHSQTGEHLKTMLTFAQGTIHLMNFTTEEVTLPFLLPEMVDRLAGMLNYFLKFLTGSERRKLAIKEPEKYNFRPRELLLSIIKVYLHLSSSDRQGVFAKAVAADERSYSPQMFPESEKVLMSSGLLDPIQHAQLEQLNRRVEDAAAAAQEQDDLLADQDIPSEYLDPIMATLMVDPVLLPTSSKLIMDRAHIVRHLLSDQRDPSTREPLTPDMLIPQPELKAQIQAWVKQTVAAKRASKAAEAQQYGI</sequence>
<evidence type="ECO:0000256" key="3">
    <source>
        <dbReference type="ARBA" id="ARBA00004496"/>
    </source>
</evidence>
<dbReference type="GO" id="GO:0005737">
    <property type="term" value="C:cytoplasm"/>
    <property type="evidence" value="ECO:0007669"/>
    <property type="project" value="UniProtKB-SubCell"/>
</dbReference>
<evidence type="ECO:0000259" key="11">
    <source>
        <dbReference type="PROSITE" id="PS51698"/>
    </source>
</evidence>
<evidence type="ECO:0000256" key="4">
    <source>
        <dbReference type="ARBA" id="ARBA00004906"/>
    </source>
</evidence>
<evidence type="ECO:0000256" key="10">
    <source>
        <dbReference type="ARBA" id="ARBA00023242"/>
    </source>
</evidence>
<dbReference type="EC" id="2.3.2.27" evidence="6"/>
<dbReference type="GO" id="GO:0000209">
    <property type="term" value="P:protein polyubiquitination"/>
    <property type="evidence" value="ECO:0007669"/>
    <property type="project" value="TreeGrafter"/>
</dbReference>
<dbReference type="GO" id="GO:0005634">
    <property type="term" value="C:nucleus"/>
    <property type="evidence" value="ECO:0007669"/>
    <property type="project" value="UniProtKB-SubCell"/>
</dbReference>
<dbReference type="GO" id="GO:0000151">
    <property type="term" value="C:ubiquitin ligase complex"/>
    <property type="evidence" value="ECO:0007669"/>
    <property type="project" value="InterPro"/>
</dbReference>
<keyword evidence="9" id="KW-0833">Ubl conjugation pathway</keyword>
<dbReference type="UniPathway" id="UPA00143"/>
<comment type="catalytic activity">
    <reaction evidence="1">
        <text>S-ubiquitinyl-[E2 ubiquitin-conjugating enzyme]-L-cysteine + [acceptor protein]-L-lysine = [E2 ubiquitin-conjugating enzyme]-L-cysteine + N(6)-ubiquitinyl-[acceptor protein]-L-lysine.</text>
        <dbReference type="EC" id="2.3.2.27"/>
    </reaction>
</comment>
<keyword evidence="7" id="KW-0963">Cytoplasm</keyword>
<dbReference type="GO" id="GO:0034450">
    <property type="term" value="F:ubiquitin-ubiquitin ligase activity"/>
    <property type="evidence" value="ECO:0007669"/>
    <property type="project" value="InterPro"/>
</dbReference>
<name>A0A250WU49_9CHLO</name>
<protein>
    <recommendedName>
        <fullName evidence="6">RING-type E3 ubiquitin transferase</fullName>
        <ecNumber evidence="6">2.3.2.27</ecNumber>
    </recommendedName>
</protein>
<dbReference type="FunFam" id="3.30.40.10:FF:000055">
    <property type="entry name" value="Ubiquitin conjugation factor e4 a"/>
    <property type="match status" value="1"/>
</dbReference>
<dbReference type="InterPro" id="IPR003613">
    <property type="entry name" value="Ubox_domain"/>
</dbReference>
<evidence type="ECO:0000256" key="2">
    <source>
        <dbReference type="ARBA" id="ARBA00004123"/>
    </source>
</evidence>
<comment type="subcellular location">
    <subcellularLocation>
        <location evidence="3">Cytoplasm</location>
    </subcellularLocation>
    <subcellularLocation>
        <location evidence="2">Nucleus</location>
    </subcellularLocation>
</comment>
<dbReference type="AlphaFoldDB" id="A0A250WU49"/>
<feature type="domain" description="U-box" evidence="11">
    <location>
        <begin position="929"/>
        <end position="1004"/>
    </location>
</feature>
<dbReference type="EMBL" id="BEGY01000006">
    <property type="protein sequence ID" value="GAX74152.1"/>
    <property type="molecule type" value="Genomic_DNA"/>
</dbReference>
<dbReference type="SMART" id="SM00504">
    <property type="entry name" value="Ubox"/>
    <property type="match status" value="1"/>
</dbReference>
<dbReference type="Proteomes" id="UP000232323">
    <property type="component" value="Unassembled WGS sequence"/>
</dbReference>
<comment type="caution">
    <text evidence="12">The sequence shown here is derived from an EMBL/GenBank/DDBJ whole genome shotgun (WGS) entry which is preliminary data.</text>
</comment>
<proteinExistence type="inferred from homology"/>
<dbReference type="OrthoDB" id="20295at2759"/>
<keyword evidence="13" id="KW-1185">Reference proteome</keyword>
<comment type="pathway">
    <text evidence="4">Protein modification; protein ubiquitination.</text>
</comment>
<dbReference type="Pfam" id="PF10408">
    <property type="entry name" value="Ufd2P_core"/>
    <property type="match status" value="1"/>
</dbReference>
<dbReference type="PANTHER" id="PTHR13931:SF2">
    <property type="entry name" value="UBIQUITIN CONJUGATION FACTOR E4 B"/>
    <property type="match status" value="1"/>
</dbReference>
<evidence type="ECO:0000256" key="9">
    <source>
        <dbReference type="ARBA" id="ARBA00022786"/>
    </source>
</evidence>
<evidence type="ECO:0000256" key="8">
    <source>
        <dbReference type="ARBA" id="ARBA00022679"/>
    </source>
</evidence>
<dbReference type="Pfam" id="PF04564">
    <property type="entry name" value="U-box"/>
    <property type="match status" value="1"/>
</dbReference>
<dbReference type="PANTHER" id="PTHR13931">
    <property type="entry name" value="UBIQUITINATION FACTOR E4"/>
    <property type="match status" value="1"/>
</dbReference>
<dbReference type="InterPro" id="IPR013083">
    <property type="entry name" value="Znf_RING/FYVE/PHD"/>
</dbReference>
<comment type="similarity">
    <text evidence="5">Belongs to the ubiquitin conjugation factor E4 family.</text>
</comment>
<gene>
    <name evidence="12" type="ORF">CEUSTIGMA_g1601.t1</name>
</gene>
<evidence type="ECO:0000313" key="12">
    <source>
        <dbReference type="EMBL" id="GAX74152.1"/>
    </source>
</evidence>
<keyword evidence="10" id="KW-0539">Nucleus</keyword>
<keyword evidence="8" id="KW-0808">Transferase</keyword>
<dbReference type="STRING" id="1157962.A0A250WU49"/>
<dbReference type="PROSITE" id="PS51698">
    <property type="entry name" value="U_BOX"/>
    <property type="match status" value="1"/>
</dbReference>
<evidence type="ECO:0000256" key="6">
    <source>
        <dbReference type="ARBA" id="ARBA00012483"/>
    </source>
</evidence>
<dbReference type="GO" id="GO:0006511">
    <property type="term" value="P:ubiquitin-dependent protein catabolic process"/>
    <property type="evidence" value="ECO:0007669"/>
    <property type="project" value="InterPro"/>
</dbReference>
<accession>A0A250WU49</accession>
<dbReference type="InterPro" id="IPR045132">
    <property type="entry name" value="UBE4"/>
</dbReference>
<reference evidence="12 13" key="1">
    <citation type="submission" date="2017-08" db="EMBL/GenBank/DDBJ databases">
        <title>Acidophilic green algal genome provides insights into adaptation to an acidic environment.</title>
        <authorList>
            <person name="Hirooka S."/>
            <person name="Hirose Y."/>
            <person name="Kanesaki Y."/>
            <person name="Higuchi S."/>
            <person name="Fujiwara T."/>
            <person name="Onuma R."/>
            <person name="Era A."/>
            <person name="Ohbayashi R."/>
            <person name="Uzuka A."/>
            <person name="Nozaki H."/>
            <person name="Yoshikawa H."/>
            <person name="Miyagishima S.Y."/>
        </authorList>
    </citation>
    <scope>NUCLEOTIDE SEQUENCE [LARGE SCALE GENOMIC DNA]</scope>
    <source>
        <strain evidence="12 13">NIES-2499</strain>
    </source>
</reference>
<dbReference type="Gene3D" id="3.30.40.10">
    <property type="entry name" value="Zinc/RING finger domain, C3HC4 (zinc finger)"/>
    <property type="match status" value="1"/>
</dbReference>
<dbReference type="GO" id="GO:0036503">
    <property type="term" value="P:ERAD pathway"/>
    <property type="evidence" value="ECO:0007669"/>
    <property type="project" value="InterPro"/>
</dbReference>
<dbReference type="InterPro" id="IPR019474">
    <property type="entry name" value="Ub_conjug_fac_E4_core"/>
</dbReference>